<keyword evidence="3" id="KW-1185">Reference proteome</keyword>
<dbReference type="EMBL" id="FODV01000001">
    <property type="protein sequence ID" value="SEO28123.1"/>
    <property type="molecule type" value="Genomic_DNA"/>
</dbReference>
<evidence type="ECO:0000256" key="1">
    <source>
        <dbReference type="SAM" id="Phobius"/>
    </source>
</evidence>
<feature type="transmembrane region" description="Helical" evidence="1">
    <location>
        <begin position="63"/>
        <end position="85"/>
    </location>
</feature>
<keyword evidence="1" id="KW-1133">Transmembrane helix</keyword>
<feature type="transmembrane region" description="Helical" evidence="1">
    <location>
        <begin position="37"/>
        <end position="57"/>
    </location>
</feature>
<keyword evidence="1" id="KW-0472">Membrane</keyword>
<gene>
    <name evidence="2" type="ORF">SAMN04487948_101502</name>
</gene>
<organism evidence="2 3">
    <name type="scientific">Halogranum amylolyticum</name>
    <dbReference type="NCBI Taxonomy" id="660520"/>
    <lineage>
        <taxon>Archaea</taxon>
        <taxon>Methanobacteriati</taxon>
        <taxon>Methanobacteriota</taxon>
        <taxon>Stenosarchaea group</taxon>
        <taxon>Halobacteria</taxon>
        <taxon>Halobacteriales</taxon>
        <taxon>Haloferacaceae</taxon>
    </lineage>
</organism>
<sequence>MSQPETHTNQSELATDVETESTFLDRIEFLTGEDPDLGSFLLVVGIVTCVFIALFQFTLPTPVAYLLTAGVLFVTVLSAIIASLLDGFGYFGQDTTTTTTESVDRETAPKPWVPTERVSAPLPPVINFDAELRAYADMYGGELPAEFDPFIRDYLRLKTNTTNRATIASDLRAGLNPIGARFEAGSEGDKLYEDISQRLFRYISNRGGHVAVDRIAFYEEDGTETDVKGLRGRVGRVELTVTNEGEPAEVELTVELYDRNGSTVSSRSCTAGAVGSGATKVLDTDIFVPSDAERAGTAIRISDPGRTATSV</sequence>
<proteinExistence type="predicted"/>
<dbReference type="Proteomes" id="UP000199126">
    <property type="component" value="Unassembled WGS sequence"/>
</dbReference>
<evidence type="ECO:0000313" key="2">
    <source>
        <dbReference type="EMBL" id="SEO28123.1"/>
    </source>
</evidence>
<name>A0A1H8NFE8_9EURY</name>
<keyword evidence="1" id="KW-0812">Transmembrane</keyword>
<reference evidence="3" key="1">
    <citation type="submission" date="2016-10" db="EMBL/GenBank/DDBJ databases">
        <authorList>
            <person name="Varghese N."/>
            <person name="Submissions S."/>
        </authorList>
    </citation>
    <scope>NUCLEOTIDE SEQUENCE [LARGE SCALE GENOMIC DNA]</scope>
    <source>
        <strain evidence="3">CGMCC 1.10121</strain>
    </source>
</reference>
<dbReference type="OrthoDB" id="218673at2157"/>
<protein>
    <submittedName>
        <fullName evidence="2">Uncharacterized protein</fullName>
    </submittedName>
</protein>
<dbReference type="RefSeq" id="WP_211609042.1">
    <property type="nucleotide sequence ID" value="NZ_FODV01000001.1"/>
</dbReference>
<accession>A0A1H8NFE8</accession>
<evidence type="ECO:0000313" key="3">
    <source>
        <dbReference type="Proteomes" id="UP000199126"/>
    </source>
</evidence>
<dbReference type="AlphaFoldDB" id="A0A1H8NFE8"/>